<dbReference type="Proteomes" id="UP001164929">
    <property type="component" value="Chromosome 2"/>
</dbReference>
<sequence>MAFKRASFSPQPYTPVNSDDSLESHFKIQSLPLTSNQQQTPTAKQPRLKKISFTGSLLSLHSSASISSIDSYIRVNNTRNLKEYAAESSHNEVTKMIHLGEALGLGNSALLEQFSGLIIRQLEKEKEDWQKQQ</sequence>
<keyword evidence="3" id="KW-1185">Reference proteome</keyword>
<feature type="compositionally biased region" description="Polar residues" evidence="1">
    <location>
        <begin position="8"/>
        <end position="19"/>
    </location>
</feature>
<evidence type="ECO:0000313" key="3">
    <source>
        <dbReference type="Proteomes" id="UP001164929"/>
    </source>
</evidence>
<protein>
    <submittedName>
        <fullName evidence="2">Uncharacterized protein</fullName>
    </submittedName>
</protein>
<feature type="region of interest" description="Disordered" evidence="1">
    <location>
        <begin position="1"/>
        <end position="22"/>
    </location>
</feature>
<gene>
    <name evidence="2" type="ORF">NC653_006596</name>
</gene>
<dbReference type="AlphaFoldDB" id="A0AAD6RF31"/>
<organism evidence="2 3">
    <name type="scientific">Populus alba x Populus x berolinensis</name>
    <dbReference type="NCBI Taxonomy" id="444605"/>
    <lineage>
        <taxon>Eukaryota</taxon>
        <taxon>Viridiplantae</taxon>
        <taxon>Streptophyta</taxon>
        <taxon>Embryophyta</taxon>
        <taxon>Tracheophyta</taxon>
        <taxon>Spermatophyta</taxon>
        <taxon>Magnoliopsida</taxon>
        <taxon>eudicotyledons</taxon>
        <taxon>Gunneridae</taxon>
        <taxon>Pentapetalae</taxon>
        <taxon>rosids</taxon>
        <taxon>fabids</taxon>
        <taxon>Malpighiales</taxon>
        <taxon>Salicaceae</taxon>
        <taxon>Saliceae</taxon>
        <taxon>Populus</taxon>
    </lineage>
</organism>
<evidence type="ECO:0000256" key="1">
    <source>
        <dbReference type="SAM" id="MobiDB-lite"/>
    </source>
</evidence>
<name>A0AAD6RF31_9ROSI</name>
<dbReference type="EMBL" id="JAQIZT010000002">
    <property type="protein sequence ID" value="KAJ7007609.1"/>
    <property type="molecule type" value="Genomic_DNA"/>
</dbReference>
<comment type="caution">
    <text evidence="2">The sequence shown here is derived from an EMBL/GenBank/DDBJ whole genome shotgun (WGS) entry which is preliminary data.</text>
</comment>
<evidence type="ECO:0000313" key="2">
    <source>
        <dbReference type="EMBL" id="KAJ7007609.1"/>
    </source>
</evidence>
<reference evidence="2" key="1">
    <citation type="journal article" date="2023" name="Mol. Ecol. Resour.">
        <title>Chromosome-level genome assembly of a triploid poplar Populus alba 'Berolinensis'.</title>
        <authorList>
            <person name="Chen S."/>
            <person name="Yu Y."/>
            <person name="Wang X."/>
            <person name="Wang S."/>
            <person name="Zhang T."/>
            <person name="Zhou Y."/>
            <person name="He R."/>
            <person name="Meng N."/>
            <person name="Wang Y."/>
            <person name="Liu W."/>
            <person name="Liu Z."/>
            <person name="Liu J."/>
            <person name="Guo Q."/>
            <person name="Huang H."/>
            <person name="Sederoff R.R."/>
            <person name="Wang G."/>
            <person name="Qu G."/>
            <person name="Chen S."/>
        </authorList>
    </citation>
    <scope>NUCLEOTIDE SEQUENCE</scope>
    <source>
        <strain evidence="2">SC-2020</strain>
    </source>
</reference>
<accession>A0AAD6RF31</accession>
<proteinExistence type="predicted"/>